<evidence type="ECO:0000313" key="1">
    <source>
        <dbReference type="EMBL" id="UJG40443.1"/>
    </source>
</evidence>
<dbReference type="Proteomes" id="UP001201020">
    <property type="component" value="Chromosome"/>
</dbReference>
<dbReference type="EMBL" id="CP084166">
    <property type="protein sequence ID" value="UJG40443.1"/>
    <property type="molecule type" value="Genomic_DNA"/>
</dbReference>
<name>A0A9Y1BJY8_9ARCH</name>
<organism evidence="1">
    <name type="scientific">Candidatus Heimdallarchaeum aukensis</name>
    <dbReference type="NCBI Taxonomy" id="2876573"/>
    <lineage>
        <taxon>Archaea</taxon>
        <taxon>Promethearchaeati</taxon>
        <taxon>Candidatus Heimdallarchaeota</taxon>
        <taxon>Candidatus Heimdallarchaeia (ex Rinke et al. 2021) (nom. nud.)</taxon>
        <taxon>Candidatus Heimdallarchaeales</taxon>
        <taxon>Candidatus Heimdallarchaeaceae</taxon>
        <taxon>Candidatus Heimdallarchaeum</taxon>
    </lineage>
</organism>
<gene>
    <name evidence="1" type="ORF">K9W45_11445</name>
</gene>
<proteinExistence type="predicted"/>
<reference evidence="1" key="1">
    <citation type="journal article" date="2022" name="Nat. Microbiol.">
        <title>Unique mobile elements and scalable gene flow at the prokaryote-eukaryote boundary revealed by circularized Asgard archaea genomes.</title>
        <authorList>
            <person name="Wu F."/>
            <person name="Speth D.R."/>
            <person name="Philosof A."/>
            <person name="Cremiere A."/>
            <person name="Narayanan A."/>
            <person name="Barco R.A."/>
            <person name="Connon S.A."/>
            <person name="Amend J.P."/>
            <person name="Antoshechkin I.A."/>
            <person name="Orphan V.J."/>
        </authorList>
    </citation>
    <scope>NUCLEOTIDE SEQUENCE</scope>
    <source>
        <strain evidence="1">PM71</strain>
    </source>
</reference>
<accession>A0A9Y1BJY8</accession>
<protein>
    <submittedName>
        <fullName evidence="1">Uncharacterized protein</fullName>
    </submittedName>
</protein>
<sequence>MNKITIYRDWKIVRKLDVPDEIKREINKVLVRLLIEKREQKSDAR</sequence>
<dbReference type="AlphaFoldDB" id="A0A9Y1BJY8"/>